<dbReference type="EMBL" id="ML976182">
    <property type="protein sequence ID" value="KAF1936561.1"/>
    <property type="molecule type" value="Genomic_DNA"/>
</dbReference>
<protein>
    <submittedName>
        <fullName evidence="2">Uncharacterized protein</fullName>
    </submittedName>
</protein>
<evidence type="ECO:0000313" key="2">
    <source>
        <dbReference type="EMBL" id="KAF1936561.1"/>
    </source>
</evidence>
<organism evidence="2 3">
    <name type="scientific">Clathrospora elynae</name>
    <dbReference type="NCBI Taxonomy" id="706981"/>
    <lineage>
        <taxon>Eukaryota</taxon>
        <taxon>Fungi</taxon>
        <taxon>Dikarya</taxon>
        <taxon>Ascomycota</taxon>
        <taxon>Pezizomycotina</taxon>
        <taxon>Dothideomycetes</taxon>
        <taxon>Pleosporomycetidae</taxon>
        <taxon>Pleosporales</taxon>
        <taxon>Diademaceae</taxon>
        <taxon>Clathrospora</taxon>
    </lineage>
</organism>
<evidence type="ECO:0000313" key="3">
    <source>
        <dbReference type="Proteomes" id="UP000800038"/>
    </source>
</evidence>
<reference evidence="2" key="1">
    <citation type="journal article" date="2020" name="Stud. Mycol.">
        <title>101 Dothideomycetes genomes: a test case for predicting lifestyles and emergence of pathogens.</title>
        <authorList>
            <person name="Haridas S."/>
            <person name="Albert R."/>
            <person name="Binder M."/>
            <person name="Bloem J."/>
            <person name="Labutti K."/>
            <person name="Salamov A."/>
            <person name="Andreopoulos B."/>
            <person name="Baker S."/>
            <person name="Barry K."/>
            <person name="Bills G."/>
            <person name="Bluhm B."/>
            <person name="Cannon C."/>
            <person name="Castanera R."/>
            <person name="Culley D."/>
            <person name="Daum C."/>
            <person name="Ezra D."/>
            <person name="Gonzalez J."/>
            <person name="Henrissat B."/>
            <person name="Kuo A."/>
            <person name="Liang C."/>
            <person name="Lipzen A."/>
            <person name="Lutzoni F."/>
            <person name="Magnuson J."/>
            <person name="Mondo S."/>
            <person name="Nolan M."/>
            <person name="Ohm R."/>
            <person name="Pangilinan J."/>
            <person name="Park H.-J."/>
            <person name="Ramirez L."/>
            <person name="Alfaro M."/>
            <person name="Sun H."/>
            <person name="Tritt A."/>
            <person name="Yoshinaga Y."/>
            <person name="Zwiers L.-H."/>
            <person name="Turgeon B."/>
            <person name="Goodwin S."/>
            <person name="Spatafora J."/>
            <person name="Crous P."/>
            <person name="Grigoriev I."/>
        </authorList>
    </citation>
    <scope>NUCLEOTIDE SEQUENCE</scope>
    <source>
        <strain evidence="2">CBS 161.51</strain>
    </source>
</reference>
<evidence type="ECO:0000256" key="1">
    <source>
        <dbReference type="SAM" id="MobiDB-lite"/>
    </source>
</evidence>
<sequence length="424" mass="47004">MHEYASPPSSPRCVPPSTTLIPLRIDDCSDCPKVLQAASSSSSACSRSTESDLASSHDPESVYLGASKLIDDVVENFHSGVRKPTQPFVGVNPAVHEIFRDRLPTEHPEVNDKLRYDFDAVNELFSLRMPEPVHDEIGRGLIKLLLQRVRKAVEEYNDVVDLTDQHRDGASSTIMMGDSKSRMSPDESIKFHKECYPPFVLEIGHTQDGDTLALKADQWYEGSKCKTKTIVAITVEYWDPKKREQRMAKDKGSGFGRRCGYTVYKEEKGIDDKGPWRQLGCSGDGNDIVFSPQATIQGDEVAMVFNLADFTPSHILTSDNPGPNITITHNELRAIVAKAEEAQSIQDEEERKLKEIAKGLKRAASPTVNVRHNKRYLAVEAARESEAMIQQRGASSPSKDAGEGELDSEDGEFVPFKSKARGNP</sequence>
<accession>A0A6A5S7B9</accession>
<dbReference type="Proteomes" id="UP000800038">
    <property type="component" value="Unassembled WGS sequence"/>
</dbReference>
<dbReference type="AlphaFoldDB" id="A0A6A5S7B9"/>
<dbReference type="OrthoDB" id="3801251at2759"/>
<gene>
    <name evidence="2" type="ORF">EJ02DRAFT_459439</name>
</gene>
<name>A0A6A5S7B9_9PLEO</name>
<proteinExistence type="predicted"/>
<feature type="region of interest" description="Disordered" evidence="1">
    <location>
        <begin position="382"/>
        <end position="424"/>
    </location>
</feature>
<feature type="compositionally biased region" description="Acidic residues" evidence="1">
    <location>
        <begin position="403"/>
        <end position="412"/>
    </location>
</feature>
<keyword evidence="3" id="KW-1185">Reference proteome</keyword>